<feature type="transmembrane region" description="Helical" evidence="7">
    <location>
        <begin position="305"/>
        <end position="324"/>
    </location>
</feature>
<evidence type="ECO:0000256" key="2">
    <source>
        <dbReference type="ARBA" id="ARBA00022475"/>
    </source>
</evidence>
<feature type="region of interest" description="Disordered" evidence="6">
    <location>
        <begin position="960"/>
        <end position="992"/>
    </location>
</feature>
<feature type="transmembrane region" description="Helical" evidence="7">
    <location>
        <begin position="864"/>
        <end position="886"/>
    </location>
</feature>
<feature type="transmembrane region" description="Helical" evidence="7">
    <location>
        <begin position="898"/>
        <end position="919"/>
    </location>
</feature>
<evidence type="ECO:0000256" key="7">
    <source>
        <dbReference type="SAM" id="Phobius"/>
    </source>
</evidence>
<dbReference type="Pfam" id="PF03176">
    <property type="entry name" value="MMPL"/>
    <property type="match status" value="1"/>
</dbReference>
<dbReference type="Gene3D" id="1.20.1640.10">
    <property type="entry name" value="Multidrug efflux transporter AcrB transmembrane domain"/>
    <property type="match status" value="2"/>
</dbReference>
<evidence type="ECO:0000313" key="10">
    <source>
        <dbReference type="Proteomes" id="UP000320421"/>
    </source>
</evidence>
<dbReference type="GO" id="GO:0005886">
    <property type="term" value="C:plasma membrane"/>
    <property type="evidence" value="ECO:0007669"/>
    <property type="project" value="UniProtKB-SubCell"/>
</dbReference>
<feature type="transmembrane region" description="Helical" evidence="7">
    <location>
        <begin position="431"/>
        <end position="454"/>
    </location>
</feature>
<feature type="transmembrane region" description="Helical" evidence="7">
    <location>
        <begin position="356"/>
        <end position="379"/>
    </location>
</feature>
<name>A0A517PIN6_9PLAN</name>
<evidence type="ECO:0000256" key="5">
    <source>
        <dbReference type="ARBA" id="ARBA00023136"/>
    </source>
</evidence>
<feature type="transmembrane region" description="Helical" evidence="7">
    <location>
        <begin position="31"/>
        <end position="49"/>
    </location>
</feature>
<gene>
    <name evidence="9" type="ORF">HG66A1_09890</name>
</gene>
<dbReference type="PANTHER" id="PTHR33406:SF13">
    <property type="entry name" value="MEMBRANE PROTEIN YDFJ"/>
    <property type="match status" value="1"/>
</dbReference>
<dbReference type="Proteomes" id="UP000320421">
    <property type="component" value="Chromosome"/>
</dbReference>
<feature type="transmembrane region" description="Helical" evidence="7">
    <location>
        <begin position="400"/>
        <end position="425"/>
    </location>
</feature>
<protein>
    <submittedName>
        <fullName evidence="9">MMPL family protein</fullName>
    </submittedName>
</protein>
<feature type="compositionally biased region" description="Basic and acidic residues" evidence="6">
    <location>
        <begin position="983"/>
        <end position="992"/>
    </location>
</feature>
<keyword evidence="2" id="KW-1003">Cell membrane</keyword>
<evidence type="ECO:0000313" key="9">
    <source>
        <dbReference type="EMBL" id="QDT19225.1"/>
    </source>
</evidence>
<comment type="subcellular location">
    <subcellularLocation>
        <location evidence="1">Cell membrane</location>
        <topology evidence="1">Multi-pass membrane protein</topology>
    </subcellularLocation>
</comment>
<keyword evidence="3 7" id="KW-0812">Transmembrane</keyword>
<feature type="transmembrane region" description="Helical" evidence="7">
    <location>
        <begin position="925"/>
        <end position="947"/>
    </location>
</feature>
<feature type="transmembrane region" description="Helical" evidence="7">
    <location>
        <begin position="760"/>
        <end position="777"/>
    </location>
</feature>
<keyword evidence="4 7" id="KW-1133">Transmembrane helix</keyword>
<feature type="transmembrane region" description="Helical" evidence="7">
    <location>
        <begin position="784"/>
        <end position="801"/>
    </location>
</feature>
<dbReference type="RefSeq" id="WP_145181098.1">
    <property type="nucleotide sequence ID" value="NZ_CP036266.1"/>
</dbReference>
<feature type="domain" description="Membrane transport protein MMPL" evidence="8">
    <location>
        <begin position="260"/>
        <end position="461"/>
    </location>
</feature>
<keyword evidence="10" id="KW-1185">Reference proteome</keyword>
<accession>A0A517PIN6</accession>
<reference evidence="9 10" key="1">
    <citation type="submission" date="2019-02" db="EMBL/GenBank/DDBJ databases">
        <title>Deep-cultivation of Planctomycetes and their phenomic and genomic characterization uncovers novel biology.</title>
        <authorList>
            <person name="Wiegand S."/>
            <person name="Jogler M."/>
            <person name="Boedeker C."/>
            <person name="Pinto D."/>
            <person name="Vollmers J."/>
            <person name="Rivas-Marin E."/>
            <person name="Kohn T."/>
            <person name="Peeters S.H."/>
            <person name="Heuer A."/>
            <person name="Rast P."/>
            <person name="Oberbeckmann S."/>
            <person name="Bunk B."/>
            <person name="Jeske O."/>
            <person name="Meyerdierks A."/>
            <person name="Storesund J.E."/>
            <person name="Kallscheuer N."/>
            <person name="Luecker S."/>
            <person name="Lage O.M."/>
            <person name="Pohl T."/>
            <person name="Merkel B.J."/>
            <person name="Hornburger P."/>
            <person name="Mueller R.-W."/>
            <person name="Bruemmer F."/>
            <person name="Labrenz M."/>
            <person name="Spormann A.M."/>
            <person name="Op den Camp H."/>
            <person name="Overmann J."/>
            <person name="Amann R."/>
            <person name="Jetten M.S.M."/>
            <person name="Mascher T."/>
            <person name="Medema M.H."/>
            <person name="Devos D.P."/>
            <person name="Kaster A.-K."/>
            <person name="Ovreas L."/>
            <person name="Rohde M."/>
            <person name="Galperin M.Y."/>
            <person name="Jogler C."/>
        </authorList>
    </citation>
    <scope>NUCLEOTIDE SEQUENCE [LARGE SCALE GENOMIC DNA]</scope>
    <source>
        <strain evidence="9 10">HG66A1</strain>
    </source>
</reference>
<evidence type="ECO:0000256" key="6">
    <source>
        <dbReference type="SAM" id="MobiDB-lite"/>
    </source>
</evidence>
<organism evidence="9 10">
    <name type="scientific">Gimesia chilikensis</name>
    <dbReference type="NCBI Taxonomy" id="2605989"/>
    <lineage>
        <taxon>Bacteria</taxon>
        <taxon>Pseudomonadati</taxon>
        <taxon>Planctomycetota</taxon>
        <taxon>Planctomycetia</taxon>
        <taxon>Planctomycetales</taxon>
        <taxon>Planctomycetaceae</taxon>
        <taxon>Gimesia</taxon>
    </lineage>
</organism>
<sequence length="992" mass="110200">MDNLSPENQERSFLGEALAATTQFVVTHARLSLALALVVSVGCILLTVFRLEFKTDRADLIDPTAAFHQKWMNYTESFGSSSDLVCVVEAENPESIKFVLRTLGQRIEQHPELFENPLYQINPGDLPSKGLQYLTPRQLQAGLNRLDEYGPIYRNGRWDLTQVDLLYDRLRYQIQSRSASYRGTERDQSLEPLFTHAAILTSSMARYLSDQNDFQSPWPSIVAVNERMRERSREIIYLLNESGTMGFLKVFPVHKEAGFDGATQAIEQMRTIIGEVAAENPEAKISLTGIPVLENDEMRKSQSDMINASIISCFGVGLLLFFGFRGIRHPLLTLLMLAAGMAWAFGYTTLTIGHLNILSVSFAVILIGLGIDFGIHYLARYIELRHKGEDLEPALLKTSRTVGTGIVAAAVTTALAFYCAGLTPFLGIAELGFIGGGGIILCAIATFLVLPALLSQADKNVEVKQMPTPFQGKWLQKMITRFPRMVALSSLALVAFCASQLVQKSDQGWESRVVYDYNLLNLQAAGLESVEVQKRIFNDAQNSLLFAVSVANSPEEARELRKKFEALPSVHHVEELASRVPAHSSQETNLLVQSYRAQLSRLPNNVPPVNRLNPSTIGRKLEQFYVLLSNYQSPTAQQTARMLDQFLNRFESLTLAQQSRFLDEFQYRTTASLLGQFRAIRGASDSSPVRFSDLPRSLTSRFVSPEGKWLIQIYPRDHIWEIEPLEEFVKEVRSVDPDVTGTPLQNYEAAQQIKVSYKTASIYALAVICVVLLIDYLSRRHATMALVPPAILALCTWFILYNRGTPVSVEAAIGMFLIMCFSVAFVLERSSVLHMLLTMIPPVVGGLVMFGILAMTSIDLNPANLIVLPLILGIGVDDGVHVVHDFRMKQGPYKTSPSTINAIVMTSLTSMIGFGSMMVATHRGLYSVGLVLVIGVGCCLFISLVTLPALLTWISNREEAADSVSMEDSDEHSSSRKKKRQNRERMEAEAAA</sequence>
<dbReference type="EMBL" id="CP036266">
    <property type="protein sequence ID" value="QDT19225.1"/>
    <property type="molecule type" value="Genomic_DNA"/>
</dbReference>
<evidence type="ECO:0000256" key="3">
    <source>
        <dbReference type="ARBA" id="ARBA00022692"/>
    </source>
</evidence>
<evidence type="ECO:0000259" key="8">
    <source>
        <dbReference type="Pfam" id="PF03176"/>
    </source>
</evidence>
<dbReference type="InterPro" id="IPR004869">
    <property type="entry name" value="MMPL_dom"/>
</dbReference>
<feature type="transmembrane region" description="Helical" evidence="7">
    <location>
        <begin position="807"/>
        <end position="827"/>
    </location>
</feature>
<evidence type="ECO:0000256" key="4">
    <source>
        <dbReference type="ARBA" id="ARBA00022989"/>
    </source>
</evidence>
<dbReference type="AlphaFoldDB" id="A0A517PIN6"/>
<keyword evidence="5 7" id="KW-0472">Membrane</keyword>
<feature type="transmembrane region" description="Helical" evidence="7">
    <location>
        <begin position="331"/>
        <end position="350"/>
    </location>
</feature>
<dbReference type="OrthoDB" id="9809027at2"/>
<dbReference type="PANTHER" id="PTHR33406">
    <property type="entry name" value="MEMBRANE PROTEIN MJ1562-RELATED"/>
    <property type="match status" value="1"/>
</dbReference>
<proteinExistence type="predicted"/>
<evidence type="ECO:0000256" key="1">
    <source>
        <dbReference type="ARBA" id="ARBA00004651"/>
    </source>
</evidence>
<feature type="transmembrane region" description="Helical" evidence="7">
    <location>
        <begin position="839"/>
        <end position="858"/>
    </location>
</feature>
<dbReference type="InterPro" id="IPR050545">
    <property type="entry name" value="Mycobact_MmpL"/>
</dbReference>
<dbReference type="SUPFAM" id="SSF82866">
    <property type="entry name" value="Multidrug efflux transporter AcrB transmembrane domain"/>
    <property type="match status" value="3"/>
</dbReference>